<evidence type="ECO:0000256" key="5">
    <source>
        <dbReference type="ARBA" id="ARBA00012866"/>
    </source>
</evidence>
<evidence type="ECO:0000259" key="13">
    <source>
        <dbReference type="Pfam" id="PF16911"/>
    </source>
</evidence>
<evidence type="ECO:0000259" key="12">
    <source>
        <dbReference type="Pfam" id="PF00668"/>
    </source>
</evidence>
<organism evidence="14 15">
    <name type="scientific">Brenneria populi</name>
    <dbReference type="NCBI Taxonomy" id="1505588"/>
    <lineage>
        <taxon>Bacteria</taxon>
        <taxon>Pseudomonadati</taxon>
        <taxon>Pseudomonadota</taxon>
        <taxon>Gammaproteobacteria</taxon>
        <taxon>Enterobacterales</taxon>
        <taxon>Pectobacteriaceae</taxon>
        <taxon>Brenneria</taxon>
    </lineage>
</organism>
<dbReference type="EMBL" id="JAYWTM010000024">
    <property type="protein sequence ID" value="MEC5344641.1"/>
    <property type="molecule type" value="Genomic_DNA"/>
</dbReference>
<dbReference type="Gene3D" id="3.30.559.10">
    <property type="entry name" value="Chloramphenicol acetyltransferase-like domain"/>
    <property type="match status" value="1"/>
</dbReference>
<dbReference type="Pfam" id="PF00668">
    <property type="entry name" value="Condensation"/>
    <property type="match status" value="1"/>
</dbReference>
<evidence type="ECO:0000256" key="6">
    <source>
        <dbReference type="ARBA" id="ARBA00013449"/>
    </source>
</evidence>
<gene>
    <name evidence="14" type="ORF">VSX58_18765</name>
</gene>
<dbReference type="SUPFAM" id="SSF52777">
    <property type="entry name" value="CoA-dependent acyltransferases"/>
    <property type="match status" value="2"/>
</dbReference>
<reference evidence="14 15" key="1">
    <citation type="journal article" date="2017" name="Int. J. Syst. Evol. Microbiol.">
        <title>Brenneria populi subsp. brevivirga subsp. nov. isolated from symptomatic bark of Populus x euramericana canker, and description of Brenneria populi subsp. populi subsp. nov.</title>
        <authorList>
            <person name="Zheng M.H."/>
            <person name="Piao C.G."/>
            <person name="Xue H."/>
            <person name="Guo M.W."/>
            <person name="Li Y."/>
        </authorList>
    </citation>
    <scope>NUCLEOTIDE SEQUENCE [LARGE SCALE GENOMIC DNA]</scope>
    <source>
        <strain evidence="14 15">D9-5</strain>
    </source>
</reference>
<feature type="domain" description="Condensation" evidence="12">
    <location>
        <begin position="28"/>
        <end position="146"/>
    </location>
</feature>
<dbReference type="PANTHER" id="PTHR28037:SF1">
    <property type="entry name" value="ALCOHOL O-ACETYLTRANSFERASE 1-RELATED"/>
    <property type="match status" value="1"/>
</dbReference>
<dbReference type="PANTHER" id="PTHR28037">
    <property type="entry name" value="ALCOHOL O-ACETYLTRANSFERASE 1-RELATED"/>
    <property type="match status" value="1"/>
</dbReference>
<comment type="catalytic activity">
    <reaction evidence="3">
        <text>2 a mycocerosyl-[mycocerosic acid synthase] + a phthiodiolone = a dimycocerosyl phthiodiolone + 2 holo-[mycocerosic acid synthase].</text>
        <dbReference type="EC" id="2.3.1.282"/>
    </reaction>
</comment>
<evidence type="ECO:0000313" key="15">
    <source>
        <dbReference type="Proteomes" id="UP001309705"/>
    </source>
</evidence>
<dbReference type="InterPro" id="IPR052058">
    <property type="entry name" value="Alcohol_O-acetyltransferase"/>
</dbReference>
<dbReference type="Proteomes" id="UP001309705">
    <property type="component" value="Unassembled WGS sequence"/>
</dbReference>
<comment type="catalytic activity">
    <reaction evidence="1">
        <text>2 a mycocerosyl-[mycocerosic acid synthase] + a phthiocerol = a dimycocerosyl phthiocerol + 2 holo-[mycocerosic acid synthase].</text>
        <dbReference type="EC" id="2.3.1.282"/>
    </reaction>
</comment>
<accession>A0ABU6JVI2</accession>
<dbReference type="EC" id="2.3.1.282" evidence="5"/>
<keyword evidence="7" id="KW-0808">Transferase</keyword>
<keyword evidence="15" id="KW-1185">Reference proteome</keyword>
<comment type="similarity">
    <text evidence="4">Belongs to the acyltransferase PapA5 family.</text>
</comment>
<evidence type="ECO:0000256" key="10">
    <source>
        <dbReference type="ARBA" id="ARBA00032317"/>
    </source>
</evidence>
<dbReference type="Gene3D" id="3.30.559.30">
    <property type="entry name" value="Nonribosomal peptide synthetase, condensation domain"/>
    <property type="match status" value="1"/>
</dbReference>
<name>A0ABU6JVI2_9GAMM</name>
<dbReference type="RefSeq" id="WP_327619427.1">
    <property type="nucleotide sequence ID" value="NZ_JAYWTM010000024.1"/>
</dbReference>
<sequence length="407" mass="45924">MKKKTVIRALGALESWAWQIDAVSPKNFSVTAEVSGCTTIDGWSKALKDVQSRHPLINAYVDTSNDGRLYFFHNHTVEIPLRVSRLNKTSFIEEEIQREFFTPLNISDTALLKAALLYSEERCVIILTSHHAIADGRSLAYFIYDVLQRLAGNAQPDLTLLPSIEDLCSPNIDPIGDIKKPSFTSKPVPYTERSLAKLKITRERLSPEFSTLIRKRAKQERTTVHGALSAAVACSLYKSPGWDERPVRICTPIDARKYSRLDYGLCFLALFPTYSYHTAEPDMFWDISRSITDDLSYYREKSGMTALVDLLEPYMNNHGLEKMIYFDREICAPDLMISNLGVLPFTKNLGELKIESIWGPNILIGTKGEQNIGVSTINDSIHLIHASYQSIPDLLEDAKKILLMATK</sequence>
<evidence type="ECO:0000256" key="2">
    <source>
        <dbReference type="ARBA" id="ARBA00000625"/>
    </source>
</evidence>
<comment type="caution">
    <text evidence="14">The sequence shown here is derived from an EMBL/GenBank/DDBJ whole genome shotgun (WGS) entry which is preliminary data.</text>
</comment>
<dbReference type="InterPro" id="IPR023213">
    <property type="entry name" value="CAT-like_dom_sf"/>
</dbReference>
<proteinExistence type="inferred from homology"/>
<evidence type="ECO:0000256" key="1">
    <source>
        <dbReference type="ARBA" id="ARBA00000026"/>
    </source>
</evidence>
<evidence type="ECO:0000256" key="9">
    <source>
        <dbReference type="ARBA" id="ARBA00030465"/>
    </source>
</evidence>
<dbReference type="Pfam" id="PF16911">
    <property type="entry name" value="PapA_C"/>
    <property type="match status" value="1"/>
</dbReference>
<dbReference type="InterPro" id="IPR031641">
    <property type="entry name" value="PapA_C"/>
</dbReference>
<dbReference type="InterPro" id="IPR001242">
    <property type="entry name" value="Condensation_dom"/>
</dbReference>
<evidence type="ECO:0000256" key="4">
    <source>
        <dbReference type="ARBA" id="ARBA00006558"/>
    </source>
</evidence>
<evidence type="ECO:0000256" key="3">
    <source>
        <dbReference type="ARBA" id="ARBA00001907"/>
    </source>
</evidence>
<keyword evidence="8" id="KW-0012">Acyltransferase</keyword>
<feature type="domain" description="Phthiocerol/phthiodiolone dimycocerosyl transferase C-terminal" evidence="13">
    <location>
        <begin position="199"/>
        <end position="257"/>
    </location>
</feature>
<protein>
    <recommendedName>
        <fullName evidence="6">Phthiocerol/phthiodiolone dimycocerosyl transferase</fullName>
        <ecNumber evidence="5">2.3.1.282</ecNumber>
    </recommendedName>
    <alternativeName>
        <fullName evidence="11">Acyltransferase PapA5</fullName>
    </alternativeName>
    <alternativeName>
        <fullName evidence="9">Phthiocerol/phthiodiolone O-acyltransferase</fullName>
    </alternativeName>
    <alternativeName>
        <fullName evidence="10">Polyketide synthase-associated protein A5</fullName>
    </alternativeName>
</protein>
<evidence type="ECO:0000313" key="14">
    <source>
        <dbReference type="EMBL" id="MEC5344641.1"/>
    </source>
</evidence>
<evidence type="ECO:0000256" key="8">
    <source>
        <dbReference type="ARBA" id="ARBA00023315"/>
    </source>
</evidence>
<comment type="catalytic activity">
    <reaction evidence="2">
        <text>2 a mycocerosyl-[mycocerosic acid synthase] + a phenolphthiocerol = a dimycocerosyl phenolphthiocerol + 2 holo-[mycocerosic acid synthase].</text>
        <dbReference type="EC" id="2.3.1.282"/>
    </reaction>
</comment>
<evidence type="ECO:0000256" key="11">
    <source>
        <dbReference type="ARBA" id="ARBA00033407"/>
    </source>
</evidence>
<evidence type="ECO:0000256" key="7">
    <source>
        <dbReference type="ARBA" id="ARBA00022679"/>
    </source>
</evidence>